<dbReference type="RefSeq" id="WP_222580989.1">
    <property type="nucleotide sequence ID" value="NZ_JAHVHU010000014.1"/>
</dbReference>
<dbReference type="GO" id="GO:0003700">
    <property type="term" value="F:DNA-binding transcription factor activity"/>
    <property type="evidence" value="ECO:0007669"/>
    <property type="project" value="InterPro"/>
</dbReference>
<dbReference type="PROSITE" id="PS50937">
    <property type="entry name" value="HTH_MERR_2"/>
    <property type="match status" value="1"/>
</dbReference>
<dbReference type="PANTHER" id="PTHR30204:SF69">
    <property type="entry name" value="MERR-FAMILY TRANSCRIPTIONAL REGULATOR"/>
    <property type="match status" value="1"/>
</dbReference>
<evidence type="ECO:0000256" key="4">
    <source>
        <dbReference type="ARBA" id="ARBA00023163"/>
    </source>
</evidence>
<dbReference type="SMART" id="SM00422">
    <property type="entry name" value="HTH_MERR"/>
    <property type="match status" value="1"/>
</dbReference>
<evidence type="ECO:0000256" key="3">
    <source>
        <dbReference type="ARBA" id="ARBA00023125"/>
    </source>
</evidence>
<evidence type="ECO:0000256" key="2">
    <source>
        <dbReference type="ARBA" id="ARBA00023015"/>
    </source>
</evidence>
<evidence type="ECO:0000313" key="7">
    <source>
        <dbReference type="Proteomes" id="UP000753961"/>
    </source>
</evidence>
<dbReference type="InterPro" id="IPR009061">
    <property type="entry name" value="DNA-bd_dom_put_sf"/>
</dbReference>
<dbReference type="Pfam" id="PF13411">
    <property type="entry name" value="MerR_1"/>
    <property type="match status" value="1"/>
</dbReference>
<dbReference type="Gene3D" id="1.10.1660.10">
    <property type="match status" value="1"/>
</dbReference>
<dbReference type="CDD" id="cd01104">
    <property type="entry name" value="HTH_MlrA-CarA"/>
    <property type="match status" value="1"/>
</dbReference>
<dbReference type="PANTHER" id="PTHR30204">
    <property type="entry name" value="REDOX-CYCLING DRUG-SENSING TRANSCRIPTIONAL ACTIVATOR SOXR"/>
    <property type="match status" value="1"/>
</dbReference>
<dbReference type="EMBL" id="JAHVHU010000014">
    <property type="protein sequence ID" value="MBY5959452.1"/>
    <property type="molecule type" value="Genomic_DNA"/>
</dbReference>
<evidence type="ECO:0000256" key="1">
    <source>
        <dbReference type="ARBA" id="ARBA00022491"/>
    </source>
</evidence>
<dbReference type="AlphaFoldDB" id="A0A953HPM2"/>
<evidence type="ECO:0000259" key="5">
    <source>
        <dbReference type="PROSITE" id="PS50937"/>
    </source>
</evidence>
<keyword evidence="2" id="KW-0805">Transcription regulation</keyword>
<keyword evidence="7" id="KW-1185">Reference proteome</keyword>
<dbReference type="GO" id="GO:0003677">
    <property type="term" value="F:DNA binding"/>
    <property type="evidence" value="ECO:0007669"/>
    <property type="project" value="UniProtKB-KW"/>
</dbReference>
<keyword evidence="1" id="KW-0678">Repressor</keyword>
<sequence length="291" mass="33264">MIQYSISDLEKITGIKAHTIRMWEKRYDLIQPDRTKSNVRLYNQEDMQKLQDIVLLYDQGLKISQIAAMDCGERGMMLRKFSAKDEALELRQDCFTASILEFNEEKLNTLVDNYEKRHGFLHTLTDYIWPYIENSSLLYVSGAFNLAHENFINQVVKRKTMARIDALPPNHCGGRGRVLIFLPPGENKELYTAGMEYACREKGYFTLNMGRNIGLEELQAISVSAKPDYIVSMIDTDFKYMAVGSYLTKITNLFPDSEVVVCGHQAATLNESFNGVTTFKNPTGLINYFIG</sequence>
<dbReference type="SUPFAM" id="SSF46955">
    <property type="entry name" value="Putative DNA-binding domain"/>
    <property type="match status" value="1"/>
</dbReference>
<protein>
    <submittedName>
        <fullName evidence="6">MerR family transcriptional regulator</fullName>
    </submittedName>
</protein>
<name>A0A953HPM2_9BACT</name>
<proteinExistence type="predicted"/>
<comment type="caution">
    <text evidence="6">The sequence shown here is derived from an EMBL/GenBank/DDBJ whole genome shotgun (WGS) entry which is preliminary data.</text>
</comment>
<dbReference type="InterPro" id="IPR047057">
    <property type="entry name" value="MerR_fam"/>
</dbReference>
<gene>
    <name evidence="6" type="ORF">KUV50_14975</name>
</gene>
<accession>A0A953HPM2</accession>
<feature type="domain" description="HTH merR-type" evidence="5">
    <location>
        <begin position="1"/>
        <end position="72"/>
    </location>
</feature>
<organism evidence="6 7">
    <name type="scientific">Membranihabitans marinus</name>
    <dbReference type="NCBI Taxonomy" id="1227546"/>
    <lineage>
        <taxon>Bacteria</taxon>
        <taxon>Pseudomonadati</taxon>
        <taxon>Bacteroidota</taxon>
        <taxon>Saprospiria</taxon>
        <taxon>Saprospirales</taxon>
        <taxon>Saprospiraceae</taxon>
        <taxon>Membranihabitans</taxon>
    </lineage>
</organism>
<reference evidence="6" key="1">
    <citation type="submission" date="2021-06" db="EMBL/GenBank/DDBJ databases">
        <title>44 bacteria genomes isolated from Dapeng, Shenzhen.</title>
        <authorList>
            <person name="Zheng W."/>
            <person name="Yu S."/>
            <person name="Huang Y."/>
        </authorList>
    </citation>
    <scope>NUCLEOTIDE SEQUENCE</scope>
    <source>
        <strain evidence="6">DP5N28-2</strain>
    </source>
</reference>
<dbReference type="Proteomes" id="UP000753961">
    <property type="component" value="Unassembled WGS sequence"/>
</dbReference>
<evidence type="ECO:0000313" key="6">
    <source>
        <dbReference type="EMBL" id="MBY5959452.1"/>
    </source>
</evidence>
<keyword evidence="3" id="KW-0238">DNA-binding</keyword>
<keyword evidence="4" id="KW-0804">Transcription</keyword>
<dbReference type="InterPro" id="IPR000551">
    <property type="entry name" value="MerR-type_HTH_dom"/>
</dbReference>